<dbReference type="PROSITE" id="PS50082">
    <property type="entry name" value="WD_REPEATS_2"/>
    <property type="match status" value="6"/>
</dbReference>
<feature type="repeat" description="WD" evidence="5">
    <location>
        <begin position="66"/>
        <end position="108"/>
    </location>
</feature>
<feature type="repeat" description="WD" evidence="5">
    <location>
        <begin position="111"/>
        <end position="147"/>
    </location>
</feature>
<feature type="repeat" description="WD" evidence="5">
    <location>
        <begin position="341"/>
        <end position="376"/>
    </location>
</feature>
<keyword evidence="8" id="KW-1185">Reference proteome</keyword>
<dbReference type="SUPFAM" id="SSF50978">
    <property type="entry name" value="WD40 repeat-like"/>
    <property type="match status" value="1"/>
</dbReference>
<dbReference type="CDD" id="cd00200">
    <property type="entry name" value="WD40"/>
    <property type="match status" value="1"/>
</dbReference>
<dbReference type="PROSITE" id="PS00678">
    <property type="entry name" value="WD_REPEATS_1"/>
    <property type="match status" value="1"/>
</dbReference>
<evidence type="ECO:0000256" key="6">
    <source>
        <dbReference type="SAM" id="MobiDB-lite"/>
    </source>
</evidence>
<comment type="caution">
    <text evidence="7">The sequence shown here is derived from an EMBL/GenBank/DDBJ whole genome shotgun (WGS) entry which is preliminary data.</text>
</comment>
<evidence type="ECO:0000313" key="8">
    <source>
        <dbReference type="Proteomes" id="UP001176517"/>
    </source>
</evidence>
<dbReference type="GO" id="GO:0071013">
    <property type="term" value="C:catalytic step 2 spliceosome"/>
    <property type="evidence" value="ECO:0007669"/>
    <property type="project" value="TreeGrafter"/>
</dbReference>
<feature type="region of interest" description="Disordered" evidence="6">
    <location>
        <begin position="1"/>
        <end position="39"/>
    </location>
</feature>
<dbReference type="PROSITE" id="PS50294">
    <property type="entry name" value="WD_REPEATS_REGION"/>
    <property type="match status" value="5"/>
</dbReference>
<name>A0AAN6JNJ5_9BASI</name>
<accession>A0AAN6JNJ5</accession>
<keyword evidence="1 5" id="KW-0853">WD repeat</keyword>
<sequence>MEGNKRKGTGEDEQQQQLIKRARQDDLSPDQHQSLVISSSDAGKNKGLIRSIKRTSSLQSPIIALSQAHGAEILDVKFSPHDGAYIAAASADKTISIWETYGSNRNLTMLTGGHSKAVTALAWSPSAPSSQPKLFSASVDGTITVWNPLKGIKLRRLRGHKATVNTIACTRGPREILASGSDDGSVLLWDPDSRHPIDSIDFGYPVTALAFSEDGSQLFIGSVDNDITVFDLAKHQTSYTLRGHTDTVAFLAVSPSASQLLSASLDSTVRVWDVRPFVPEPPPGHVGSPRLHRTLTGTSAGFESFLIRGAWSRDGLSVAWGGGDRTVTIWDVEKSLITYKLPGHKGTCTAVDMHPRENIIVSASTDQTLLLGEIDV</sequence>
<feature type="repeat" description="WD" evidence="5">
    <location>
        <begin position="206"/>
        <end position="240"/>
    </location>
</feature>
<evidence type="ECO:0000256" key="2">
    <source>
        <dbReference type="ARBA" id="ARBA00022664"/>
    </source>
</evidence>
<dbReference type="PRINTS" id="PR00320">
    <property type="entry name" value="GPROTEINBRPT"/>
</dbReference>
<keyword evidence="4" id="KW-0508">mRNA splicing</keyword>
<dbReference type="PANTHER" id="PTHR44006:SF1">
    <property type="entry name" value="U5 SMALL NUCLEAR RIBONUCLEOPROTEIN 40 KDA PROTEIN"/>
    <property type="match status" value="1"/>
</dbReference>
<keyword evidence="3" id="KW-0677">Repeat</keyword>
<dbReference type="AlphaFoldDB" id="A0AAN6JNJ5"/>
<dbReference type="InterPro" id="IPR036322">
    <property type="entry name" value="WD40_repeat_dom_sf"/>
</dbReference>
<feature type="compositionally biased region" description="Basic and acidic residues" evidence="6">
    <location>
        <begin position="1"/>
        <end position="10"/>
    </location>
</feature>
<evidence type="ECO:0000256" key="3">
    <source>
        <dbReference type="ARBA" id="ARBA00022737"/>
    </source>
</evidence>
<evidence type="ECO:0008006" key="9">
    <source>
        <dbReference type="Google" id="ProtNLM"/>
    </source>
</evidence>
<feature type="repeat" description="WD" evidence="5">
    <location>
        <begin position="241"/>
        <end position="275"/>
    </location>
</feature>
<dbReference type="InterPro" id="IPR001680">
    <property type="entry name" value="WD40_rpt"/>
</dbReference>
<dbReference type="EMBL" id="JAPDMZ010000432">
    <property type="protein sequence ID" value="KAK0542894.1"/>
    <property type="molecule type" value="Genomic_DNA"/>
</dbReference>
<organism evidence="7 8">
    <name type="scientific">Tilletia horrida</name>
    <dbReference type="NCBI Taxonomy" id="155126"/>
    <lineage>
        <taxon>Eukaryota</taxon>
        <taxon>Fungi</taxon>
        <taxon>Dikarya</taxon>
        <taxon>Basidiomycota</taxon>
        <taxon>Ustilaginomycotina</taxon>
        <taxon>Exobasidiomycetes</taxon>
        <taxon>Tilletiales</taxon>
        <taxon>Tilletiaceae</taxon>
        <taxon>Tilletia</taxon>
    </lineage>
</organism>
<feature type="repeat" description="WD" evidence="5">
    <location>
        <begin position="157"/>
        <end position="199"/>
    </location>
</feature>
<reference evidence="7" key="1">
    <citation type="journal article" date="2023" name="PhytoFront">
        <title>Draft Genome Resources of Seven Strains of Tilletia horrida, Causal Agent of Kernel Smut of Rice.</title>
        <authorList>
            <person name="Khanal S."/>
            <person name="Antony Babu S."/>
            <person name="Zhou X.G."/>
        </authorList>
    </citation>
    <scope>NUCLEOTIDE SEQUENCE</scope>
    <source>
        <strain evidence="7">TX6</strain>
    </source>
</reference>
<feature type="compositionally biased region" description="Polar residues" evidence="6">
    <location>
        <begin position="30"/>
        <end position="39"/>
    </location>
</feature>
<dbReference type="InterPro" id="IPR019775">
    <property type="entry name" value="WD40_repeat_CS"/>
</dbReference>
<dbReference type="InterPro" id="IPR020472">
    <property type="entry name" value="WD40_PAC1"/>
</dbReference>
<evidence type="ECO:0000256" key="1">
    <source>
        <dbReference type="ARBA" id="ARBA00022574"/>
    </source>
</evidence>
<protein>
    <recommendedName>
        <fullName evidence="9">Anaphase-promoting complex subunit 4 WD40 domain-containing protein</fullName>
    </recommendedName>
</protein>
<dbReference type="InterPro" id="IPR015943">
    <property type="entry name" value="WD40/YVTN_repeat-like_dom_sf"/>
</dbReference>
<evidence type="ECO:0000313" key="7">
    <source>
        <dbReference type="EMBL" id="KAK0542894.1"/>
    </source>
</evidence>
<dbReference type="SMART" id="SM00320">
    <property type="entry name" value="WD40"/>
    <property type="match status" value="7"/>
</dbReference>
<dbReference type="Proteomes" id="UP001176517">
    <property type="component" value="Unassembled WGS sequence"/>
</dbReference>
<dbReference type="Gene3D" id="2.130.10.10">
    <property type="entry name" value="YVTN repeat-like/Quinoprotein amine dehydrogenase"/>
    <property type="match status" value="1"/>
</dbReference>
<dbReference type="Pfam" id="PF00400">
    <property type="entry name" value="WD40"/>
    <property type="match status" value="6"/>
</dbReference>
<proteinExistence type="predicted"/>
<evidence type="ECO:0000256" key="4">
    <source>
        <dbReference type="ARBA" id="ARBA00023187"/>
    </source>
</evidence>
<dbReference type="PANTHER" id="PTHR44006">
    <property type="entry name" value="U5 SMALL NUCLEAR RIBONUCLEOPROTEIN 40 KDA PROTEIN"/>
    <property type="match status" value="1"/>
</dbReference>
<evidence type="ECO:0000256" key="5">
    <source>
        <dbReference type="PROSITE-ProRule" id="PRU00221"/>
    </source>
</evidence>
<dbReference type="GO" id="GO:0003723">
    <property type="term" value="F:RNA binding"/>
    <property type="evidence" value="ECO:0007669"/>
    <property type="project" value="TreeGrafter"/>
</dbReference>
<dbReference type="GO" id="GO:0008380">
    <property type="term" value="P:RNA splicing"/>
    <property type="evidence" value="ECO:0007669"/>
    <property type="project" value="UniProtKB-KW"/>
</dbReference>
<keyword evidence="2" id="KW-0507">mRNA processing</keyword>
<gene>
    <name evidence="7" type="ORF">OC846_006600</name>
</gene>
<dbReference type="GO" id="GO:0006397">
    <property type="term" value="P:mRNA processing"/>
    <property type="evidence" value="ECO:0007669"/>
    <property type="project" value="UniProtKB-KW"/>
</dbReference>
<dbReference type="InterPro" id="IPR052234">
    <property type="entry name" value="U5_snRNP_Component"/>
</dbReference>